<keyword evidence="5" id="KW-0812">Transmembrane</keyword>
<evidence type="ECO:0000256" key="2">
    <source>
        <dbReference type="ARBA" id="ARBA00022540"/>
    </source>
</evidence>
<evidence type="ECO:0000313" key="8">
    <source>
        <dbReference type="EMBL" id="OXA39444.1"/>
    </source>
</evidence>
<organism evidence="8 9">
    <name type="scientific">Folsomia candida</name>
    <name type="common">Springtail</name>
    <dbReference type="NCBI Taxonomy" id="158441"/>
    <lineage>
        <taxon>Eukaryota</taxon>
        <taxon>Metazoa</taxon>
        <taxon>Ecdysozoa</taxon>
        <taxon>Arthropoda</taxon>
        <taxon>Hexapoda</taxon>
        <taxon>Collembola</taxon>
        <taxon>Entomobryomorpha</taxon>
        <taxon>Isotomoidea</taxon>
        <taxon>Isotomidae</taxon>
        <taxon>Proisotominae</taxon>
        <taxon>Folsomia</taxon>
    </lineage>
</organism>
<reference evidence="8 9" key="1">
    <citation type="submission" date="2015-12" db="EMBL/GenBank/DDBJ databases">
        <title>The genome of Folsomia candida.</title>
        <authorList>
            <person name="Faddeeva A."/>
            <person name="Derks M.F."/>
            <person name="Anvar Y."/>
            <person name="Smit S."/>
            <person name="Van Straalen N."/>
            <person name="Roelofs D."/>
        </authorList>
    </citation>
    <scope>NUCLEOTIDE SEQUENCE [LARGE SCALE GENOMIC DNA]</scope>
    <source>
        <strain evidence="8 9">VU population</strain>
        <tissue evidence="8">Whole body</tissue>
    </source>
</reference>
<feature type="transmembrane region" description="Helical" evidence="5">
    <location>
        <begin position="355"/>
        <end position="373"/>
    </location>
</feature>
<dbReference type="GO" id="GO:0016281">
    <property type="term" value="C:eukaryotic translation initiation factor 4F complex"/>
    <property type="evidence" value="ECO:0007669"/>
    <property type="project" value="TreeGrafter"/>
</dbReference>
<dbReference type="PANTHER" id="PTHR23253:SF9">
    <property type="entry name" value="EUKARYOTIC TRANSLATION INITIATION FACTOR 4 GAMMA 2"/>
    <property type="match status" value="1"/>
</dbReference>
<dbReference type="OrthoDB" id="514777at2759"/>
<protein>
    <submittedName>
        <fullName evidence="8">Eukaryotic translation initiation factor 4 gamma 3</fullName>
    </submittedName>
</protein>
<evidence type="ECO:0000259" key="7">
    <source>
        <dbReference type="SMART" id="SM00543"/>
    </source>
</evidence>
<comment type="similarity">
    <text evidence="1">Belongs to the eukaryotic initiation factor 4G family.</text>
</comment>
<dbReference type="Pfam" id="PF02854">
    <property type="entry name" value="MIF4G"/>
    <property type="match status" value="2"/>
</dbReference>
<evidence type="ECO:0000256" key="1">
    <source>
        <dbReference type="ARBA" id="ARBA00005775"/>
    </source>
</evidence>
<dbReference type="STRING" id="158441.A0A226D3J9"/>
<sequence length="1351" mass="154178">MNSLRILTVSTLIFNLTVFSTFVQDINQFDNCQILLYLIGPITSPLLDPLPTRIKHPIQLTHKSAFLLPPSLPVKQHRTWILKRNLSYPSVLPDIGPTLSKSPLICKLLAVLVMLPPNLINPANMVDVFSKISSLRVIQVGFETEEDQFEDDYKSYFRTCLALVYLQKRTPFIEKFTQFDSEPIPINFFGLPWSSEILDKYHIQGKVFVKYFGNEIDENLKSEAPEKWAVAGYLITLPKKPFTFQSLIEIKKDFALEWRHALDDVMASLIKTHLNLSETLHKTEQDLFIEFMSRAQFPGKISDDITTFDDVPVAIPFQDAYHLFWINESISFVTCSPTESFIKFTNFLTPYQSEAWVAIGVTFLLLALVLKLVTKNFKGSFSLLGVVLENSSENAASSKTATGLLMIWTFVLLLLGNVYKSIVTNDLTAPLSGNFPTSLKSMVDNEFLFVDVYPLGLGAGQRSDLYGRVTGFFTFLEPHALIEMNRSNLVFDEATISDMFDYRQCFYHYGQKRVTPRFSEICGRKYSNFTESDHATFYETYLRKYPLLQMVIHLQTFPVNHDGVQKEAVNLMANCEKAALVGYTSQIDLVVAKLLGETSHVTRRPYKKLGETVLSRQRFVAISKYGWEMVGGFMQGIFTSGILFKWLQFLEGLYTGFYRWEGDSSGVKFQAQDLFSNLGTVFFILLIGTGLGLVGFGIEMLRFPEMNRENWRTIWKSHGQRIIEVMTGINDKVASWRINLELTIHQMLDKLTHSNFDEVLPDFKSIQVDDIDHLASRVFDIMLSTVDRNPSRASISKWYRPEFKMRKELLTRCEAEFELCVENMYKVNVSEDNLESIDDESKWDRFKANVRLLGELYNSCGIRQKKIMEYVNILLEGDGDLSVTILYILIKTIGRKLDKTVKECTEETKLAKKSFSKLEKIMKFVQGVGNLFADLRTRSSSGSLSPNSISALEEILQLRNNNWKTAQVPSTSRLGNKVNLKVVNDRDVESTIREMLGRLSHSNFDEVVEEFSSTNYLDGGEVNLIILLVDIMMEKVVKKPTSAGIFAKLVSRTDRLSKLRKVILNRCQIEFQSIIANVDKIKQSEDNLSDNVANPELARVKSKFIEALSGGHISLIGELYNYDVLGQNTIMGCVNVLLKRRNDISVIFLCALITTVGLKLDKTIHQFEGDELTRLGLPKLKDDIEFVRWIGTLFEDLDARINTGFWSVKSEIAVQQVLQLRKNNWKTEGAPTTSKSNDNANLNVDSVPPFKEEKIDSEVNKNFVRLRNNAHHTSKCSSRMSTSSNFASEDPFFGKQDDFGASLPSSCEPYLKYLSMYTNYDRMLRQMPPEVVEEINMEISAIIYQRFKDHK</sequence>
<dbReference type="Gene3D" id="1.25.40.180">
    <property type="match status" value="2"/>
</dbReference>
<dbReference type="PANTHER" id="PTHR23253">
    <property type="entry name" value="EUKARYOTIC TRANSLATION INITIATION FACTOR 4 GAMMA"/>
    <property type="match status" value="1"/>
</dbReference>
<keyword evidence="3" id="KW-0648">Protein biosynthesis</keyword>
<evidence type="ECO:0000256" key="4">
    <source>
        <dbReference type="SAM" id="MobiDB-lite"/>
    </source>
</evidence>
<evidence type="ECO:0000256" key="6">
    <source>
        <dbReference type="SAM" id="SignalP"/>
    </source>
</evidence>
<evidence type="ECO:0000256" key="3">
    <source>
        <dbReference type="ARBA" id="ARBA00022917"/>
    </source>
</evidence>
<dbReference type="SMART" id="SM00543">
    <property type="entry name" value="MIF4G"/>
    <property type="match status" value="2"/>
</dbReference>
<accession>A0A226D3J9</accession>
<dbReference type="GO" id="GO:0003743">
    <property type="term" value="F:translation initiation factor activity"/>
    <property type="evidence" value="ECO:0007669"/>
    <property type="project" value="UniProtKB-KW"/>
</dbReference>
<feature type="chain" id="PRO_5012036469" evidence="6">
    <location>
        <begin position="29"/>
        <end position="1351"/>
    </location>
</feature>
<keyword evidence="6" id="KW-0732">Signal</keyword>
<evidence type="ECO:0000256" key="5">
    <source>
        <dbReference type="SAM" id="Phobius"/>
    </source>
</evidence>
<dbReference type="InterPro" id="IPR003890">
    <property type="entry name" value="MIF4G-like_typ-3"/>
</dbReference>
<feature type="region of interest" description="Disordered" evidence="4">
    <location>
        <begin position="1227"/>
        <end position="1247"/>
    </location>
</feature>
<keyword evidence="9" id="KW-1185">Reference proteome</keyword>
<keyword evidence="5" id="KW-0472">Membrane</keyword>
<dbReference type="EMBL" id="LNIX01000038">
    <property type="protein sequence ID" value="OXA39444.1"/>
    <property type="molecule type" value="Genomic_DNA"/>
</dbReference>
<comment type="caution">
    <text evidence="8">The sequence shown here is derived from an EMBL/GenBank/DDBJ whole genome shotgun (WGS) entry which is preliminary data.</text>
</comment>
<gene>
    <name evidence="8" type="ORF">Fcan01_25617</name>
</gene>
<dbReference type="InterPro" id="IPR016024">
    <property type="entry name" value="ARM-type_fold"/>
</dbReference>
<feature type="signal peptide" evidence="6">
    <location>
        <begin position="1"/>
        <end position="28"/>
    </location>
</feature>
<feature type="domain" description="MIF4G" evidence="7">
    <location>
        <begin position="989"/>
        <end position="1224"/>
    </location>
</feature>
<proteinExistence type="inferred from homology"/>
<dbReference type="Proteomes" id="UP000198287">
    <property type="component" value="Unassembled WGS sequence"/>
</dbReference>
<evidence type="ECO:0000313" key="9">
    <source>
        <dbReference type="Proteomes" id="UP000198287"/>
    </source>
</evidence>
<feature type="domain" description="MIF4G" evidence="7">
    <location>
        <begin position="741"/>
        <end position="962"/>
    </location>
</feature>
<dbReference type="SUPFAM" id="SSF48371">
    <property type="entry name" value="ARM repeat"/>
    <property type="match status" value="2"/>
</dbReference>
<feature type="compositionally biased region" description="Polar residues" evidence="4">
    <location>
        <begin position="1230"/>
        <end position="1244"/>
    </location>
</feature>
<name>A0A226D3J9_FOLCA</name>
<feature type="transmembrane region" description="Helical" evidence="5">
    <location>
        <begin position="674"/>
        <end position="698"/>
    </location>
</feature>
<keyword evidence="5" id="KW-1133">Transmembrane helix</keyword>
<keyword evidence="2 8" id="KW-0396">Initiation factor</keyword>
<dbReference type="GO" id="GO:0003729">
    <property type="term" value="F:mRNA binding"/>
    <property type="evidence" value="ECO:0007669"/>
    <property type="project" value="TreeGrafter"/>
</dbReference>